<comment type="similarity">
    <text evidence="6">Belongs to the DESIGUAL family.</text>
</comment>
<evidence type="ECO:0000313" key="10">
    <source>
        <dbReference type="Proteomes" id="UP001417504"/>
    </source>
</evidence>
<comment type="caution">
    <text evidence="9">The sequence shown here is derived from an EMBL/GenBank/DDBJ whole genome shotgun (WGS) entry which is preliminary data.</text>
</comment>
<evidence type="ECO:0000256" key="8">
    <source>
        <dbReference type="SAM" id="SignalP"/>
    </source>
</evidence>
<dbReference type="Pfam" id="PF06749">
    <property type="entry name" value="DUF1218"/>
    <property type="match status" value="1"/>
</dbReference>
<dbReference type="GO" id="GO:0012505">
    <property type="term" value="C:endomembrane system"/>
    <property type="evidence" value="ECO:0007669"/>
    <property type="project" value="UniProtKB-SubCell"/>
</dbReference>
<evidence type="ECO:0000256" key="5">
    <source>
        <dbReference type="ARBA" id="ARBA00023136"/>
    </source>
</evidence>
<accession>A0AAP0EQ70</accession>
<dbReference type="InterPro" id="IPR009606">
    <property type="entry name" value="DEAL/Modifying_wall_lignin1/2"/>
</dbReference>
<evidence type="ECO:0000256" key="2">
    <source>
        <dbReference type="ARBA" id="ARBA00022692"/>
    </source>
</evidence>
<feature type="chain" id="PRO_5042900826" evidence="8">
    <location>
        <begin position="27"/>
        <end position="200"/>
    </location>
</feature>
<evidence type="ECO:0000256" key="4">
    <source>
        <dbReference type="ARBA" id="ARBA00022989"/>
    </source>
</evidence>
<gene>
    <name evidence="9" type="ORF">Sjap_023123</name>
</gene>
<protein>
    <submittedName>
        <fullName evidence="9">Uncharacterized protein</fullName>
    </submittedName>
</protein>
<comment type="subcellular location">
    <subcellularLocation>
        <location evidence="1">Endomembrane system</location>
        <topology evidence="1">Multi-pass membrane protein</topology>
    </subcellularLocation>
</comment>
<dbReference type="EMBL" id="JBBNAE010000009">
    <property type="protein sequence ID" value="KAK9097626.1"/>
    <property type="molecule type" value="Genomic_DNA"/>
</dbReference>
<evidence type="ECO:0000256" key="7">
    <source>
        <dbReference type="SAM" id="Phobius"/>
    </source>
</evidence>
<organism evidence="9 10">
    <name type="scientific">Stephania japonica</name>
    <dbReference type="NCBI Taxonomy" id="461633"/>
    <lineage>
        <taxon>Eukaryota</taxon>
        <taxon>Viridiplantae</taxon>
        <taxon>Streptophyta</taxon>
        <taxon>Embryophyta</taxon>
        <taxon>Tracheophyta</taxon>
        <taxon>Spermatophyta</taxon>
        <taxon>Magnoliopsida</taxon>
        <taxon>Ranunculales</taxon>
        <taxon>Menispermaceae</taxon>
        <taxon>Menispermoideae</taxon>
        <taxon>Cissampelideae</taxon>
        <taxon>Stephania</taxon>
    </lineage>
</organism>
<feature type="transmembrane region" description="Helical" evidence="7">
    <location>
        <begin position="89"/>
        <end position="118"/>
    </location>
</feature>
<dbReference type="PANTHER" id="PTHR31769">
    <property type="entry name" value="OS07G0462200 PROTEIN-RELATED"/>
    <property type="match status" value="1"/>
</dbReference>
<sequence length="200" mass="20978">MALKTSTISLALAFFGVLAFILGVVAENKKPASGSPIAAGKGVVICKFPSDPTVALGVLSIISLAISTLLGLFSVFYPYGGKHVPKDALFQSATLLVFFGIALATTGLGAALMLWATISESLHHVNNVHKNVDYGCPTAKTGVFGGAAFLALDSALFWLICQMLTLNARSDYLEEDSKGDYGQVLATDYDVRARDNGVTA</sequence>
<keyword evidence="3 8" id="KW-0732">Signal</keyword>
<feature type="signal peptide" evidence="8">
    <location>
        <begin position="1"/>
        <end position="26"/>
    </location>
</feature>
<dbReference type="Proteomes" id="UP001417504">
    <property type="component" value="Unassembled WGS sequence"/>
</dbReference>
<keyword evidence="10" id="KW-1185">Reference proteome</keyword>
<feature type="transmembrane region" description="Helical" evidence="7">
    <location>
        <begin position="138"/>
        <end position="160"/>
    </location>
</feature>
<reference evidence="9 10" key="1">
    <citation type="submission" date="2024-01" db="EMBL/GenBank/DDBJ databases">
        <title>Genome assemblies of Stephania.</title>
        <authorList>
            <person name="Yang L."/>
        </authorList>
    </citation>
    <scope>NUCLEOTIDE SEQUENCE [LARGE SCALE GENOMIC DNA]</scope>
    <source>
        <strain evidence="9">QJT</strain>
        <tissue evidence="9">Leaf</tissue>
    </source>
</reference>
<dbReference type="InterPro" id="IPR052222">
    <property type="entry name" value="DESIGUAL"/>
</dbReference>
<evidence type="ECO:0000256" key="1">
    <source>
        <dbReference type="ARBA" id="ARBA00004127"/>
    </source>
</evidence>
<evidence type="ECO:0000256" key="6">
    <source>
        <dbReference type="ARBA" id="ARBA00029467"/>
    </source>
</evidence>
<dbReference type="AlphaFoldDB" id="A0AAP0EQ70"/>
<keyword evidence="4 7" id="KW-1133">Transmembrane helix</keyword>
<proteinExistence type="inferred from homology"/>
<keyword evidence="2 7" id="KW-0812">Transmembrane</keyword>
<evidence type="ECO:0000256" key="3">
    <source>
        <dbReference type="ARBA" id="ARBA00022729"/>
    </source>
</evidence>
<feature type="transmembrane region" description="Helical" evidence="7">
    <location>
        <begin position="54"/>
        <end position="77"/>
    </location>
</feature>
<name>A0AAP0EQ70_9MAGN</name>
<evidence type="ECO:0000313" key="9">
    <source>
        <dbReference type="EMBL" id="KAK9097626.1"/>
    </source>
</evidence>
<keyword evidence="5 7" id="KW-0472">Membrane</keyword>